<organism evidence="7 8">
    <name type="scientific">Cytospora mali</name>
    <name type="common">Apple Valsa canker fungus</name>
    <name type="synonym">Valsa mali</name>
    <dbReference type="NCBI Taxonomy" id="578113"/>
    <lineage>
        <taxon>Eukaryota</taxon>
        <taxon>Fungi</taxon>
        <taxon>Dikarya</taxon>
        <taxon>Ascomycota</taxon>
        <taxon>Pezizomycotina</taxon>
        <taxon>Sordariomycetes</taxon>
        <taxon>Sordariomycetidae</taxon>
        <taxon>Diaporthales</taxon>
        <taxon>Cytosporaceae</taxon>
        <taxon>Cytospora</taxon>
    </lineage>
</organism>
<dbReference type="OrthoDB" id="10021397at2759"/>
<feature type="transmembrane region" description="Helical" evidence="5">
    <location>
        <begin position="79"/>
        <end position="104"/>
    </location>
</feature>
<feature type="domain" description="Major facilitator superfamily (MFS) profile" evidence="6">
    <location>
        <begin position="1"/>
        <end position="357"/>
    </location>
</feature>
<evidence type="ECO:0000256" key="1">
    <source>
        <dbReference type="ARBA" id="ARBA00004141"/>
    </source>
</evidence>
<dbReference type="PANTHER" id="PTHR23501">
    <property type="entry name" value="MAJOR FACILITATOR SUPERFAMILY"/>
    <property type="match status" value="1"/>
</dbReference>
<feature type="transmembrane region" description="Helical" evidence="5">
    <location>
        <begin position="273"/>
        <end position="295"/>
    </location>
</feature>
<protein>
    <submittedName>
        <fullName evidence="7">HC-toxin efflux carrier TOXA</fullName>
    </submittedName>
</protein>
<evidence type="ECO:0000256" key="5">
    <source>
        <dbReference type="SAM" id="Phobius"/>
    </source>
</evidence>
<feature type="transmembrane region" description="Helical" evidence="5">
    <location>
        <begin position="144"/>
        <end position="167"/>
    </location>
</feature>
<evidence type="ECO:0000259" key="6">
    <source>
        <dbReference type="PROSITE" id="PS50850"/>
    </source>
</evidence>
<evidence type="ECO:0000256" key="2">
    <source>
        <dbReference type="ARBA" id="ARBA00022692"/>
    </source>
</evidence>
<dbReference type="Gene3D" id="1.20.1720.10">
    <property type="entry name" value="Multidrug resistance protein D"/>
    <property type="match status" value="1"/>
</dbReference>
<keyword evidence="4 5" id="KW-0472">Membrane</keyword>
<feature type="transmembrane region" description="Helical" evidence="5">
    <location>
        <begin position="53"/>
        <end position="73"/>
    </location>
</feature>
<name>A0A194VBK3_CYTMA</name>
<proteinExistence type="predicted"/>
<dbReference type="PROSITE" id="PS50850">
    <property type="entry name" value="MFS"/>
    <property type="match status" value="1"/>
</dbReference>
<dbReference type="InterPro" id="IPR036259">
    <property type="entry name" value="MFS_trans_sf"/>
</dbReference>
<feature type="transmembrane region" description="Helical" evidence="5">
    <location>
        <begin position="328"/>
        <end position="348"/>
    </location>
</feature>
<keyword evidence="8" id="KW-1185">Reference proteome</keyword>
<dbReference type="InterPro" id="IPR011701">
    <property type="entry name" value="MFS"/>
</dbReference>
<dbReference type="InterPro" id="IPR020846">
    <property type="entry name" value="MFS_dom"/>
</dbReference>
<dbReference type="PANTHER" id="PTHR23501:SF198">
    <property type="entry name" value="AZOLE RESISTANCE PROTEIN 1-RELATED"/>
    <property type="match status" value="1"/>
</dbReference>
<keyword evidence="3 5" id="KW-1133">Transmembrane helix</keyword>
<comment type="subcellular location">
    <subcellularLocation>
        <location evidence="1">Membrane</location>
        <topology evidence="1">Multi-pass membrane protein</topology>
    </subcellularLocation>
</comment>
<evidence type="ECO:0000256" key="3">
    <source>
        <dbReference type="ARBA" id="ARBA00022989"/>
    </source>
</evidence>
<dbReference type="SUPFAM" id="SSF103473">
    <property type="entry name" value="MFS general substrate transporter"/>
    <property type="match status" value="1"/>
</dbReference>
<feature type="transmembrane region" description="Helical" evidence="5">
    <location>
        <begin position="111"/>
        <end position="132"/>
    </location>
</feature>
<keyword evidence="2 5" id="KW-0812">Transmembrane</keyword>
<dbReference type="GO" id="GO:0022857">
    <property type="term" value="F:transmembrane transporter activity"/>
    <property type="evidence" value="ECO:0007669"/>
    <property type="project" value="InterPro"/>
</dbReference>
<dbReference type="STRING" id="694573.A0A194VBK3"/>
<evidence type="ECO:0000256" key="4">
    <source>
        <dbReference type="ARBA" id="ARBA00023136"/>
    </source>
</evidence>
<evidence type="ECO:0000313" key="7">
    <source>
        <dbReference type="EMBL" id="KUI61171.1"/>
    </source>
</evidence>
<dbReference type="AlphaFoldDB" id="A0A194VBK3"/>
<dbReference type="Pfam" id="PF07690">
    <property type="entry name" value="MFS_1"/>
    <property type="match status" value="1"/>
</dbReference>
<feature type="transmembrane region" description="Helical" evidence="5">
    <location>
        <begin position="188"/>
        <end position="207"/>
    </location>
</feature>
<dbReference type="EMBL" id="KN714769">
    <property type="protein sequence ID" value="KUI61171.1"/>
    <property type="molecule type" value="Genomic_DNA"/>
</dbReference>
<evidence type="ECO:0000313" key="8">
    <source>
        <dbReference type="Proteomes" id="UP000078576"/>
    </source>
</evidence>
<sequence length="357" mass="38457">MATTTDQTKIQRQKTLVVNMPEPTEEAEMEKQENNVRASHSRARRIRCFPKKAAYLVYLFVFEVGSLVCALSPSSAALIVGRAVAGLGASGIFAGGFTLLTTIIPLHKRAVWTGTLGSTFAIASIVGPILGGALTQHVTWHWCFYINASTQGLPIGGFVAVLFCFLVHPRSAEIEKAPLRIKIEGLDLIGFILFGGSVTILLLALQWGGQDYAWSSSVVTGLFFGAVLTMALFIPWQLRCDEAALIPPCCFVYIATQHSSAPRVLGSSPTQSGINYFPTVFADVLAAFIGSAIVMKVGWWNPFLLFAEAMVCLGGGLLSTIYPDITGAHWVGYQIFGGFGYSIASNLVSPLKKKLRA</sequence>
<feature type="transmembrane region" description="Helical" evidence="5">
    <location>
        <begin position="213"/>
        <end position="236"/>
    </location>
</feature>
<gene>
    <name evidence="7" type="ORF">VP1G_08364</name>
</gene>
<dbReference type="GO" id="GO:0005886">
    <property type="term" value="C:plasma membrane"/>
    <property type="evidence" value="ECO:0007669"/>
    <property type="project" value="TreeGrafter"/>
</dbReference>
<dbReference type="Proteomes" id="UP000078576">
    <property type="component" value="Unassembled WGS sequence"/>
</dbReference>
<reference evidence="8" key="1">
    <citation type="submission" date="2014-12" db="EMBL/GenBank/DDBJ databases">
        <title>Genome Sequence of Valsa Canker Pathogens Uncovers a Specific Adaption of Colonization on Woody Bark.</title>
        <authorList>
            <person name="Yin Z."/>
            <person name="Liu H."/>
            <person name="Gao X."/>
            <person name="Li Z."/>
            <person name="Song N."/>
            <person name="Ke X."/>
            <person name="Dai Q."/>
            <person name="Wu Y."/>
            <person name="Sun Y."/>
            <person name="Xu J.-R."/>
            <person name="Kang Z.K."/>
            <person name="Wang L."/>
            <person name="Huang L."/>
        </authorList>
    </citation>
    <scope>NUCLEOTIDE SEQUENCE [LARGE SCALE GENOMIC DNA]</scope>
    <source>
        <strain evidence="8">SXYL134</strain>
    </source>
</reference>
<accession>A0A194VBK3</accession>